<feature type="coiled-coil region" evidence="8">
    <location>
        <begin position="487"/>
        <end position="524"/>
    </location>
</feature>
<dbReference type="PANTHER" id="PTHR11059:SF0">
    <property type="entry name" value="DNA REPAIR PROTEIN RECN"/>
    <property type="match status" value="1"/>
</dbReference>
<feature type="compositionally biased region" description="Polar residues" evidence="9">
    <location>
        <begin position="820"/>
        <end position="834"/>
    </location>
</feature>
<comment type="similarity">
    <text evidence="1">Belongs to the RecN family.</text>
</comment>
<feature type="compositionally biased region" description="Acidic residues" evidence="9">
    <location>
        <begin position="418"/>
        <end position="429"/>
    </location>
</feature>
<comment type="caution">
    <text evidence="11">The sequence shown here is derived from an EMBL/GenBank/DDBJ whole genome shotgun (WGS) entry which is preliminary data.</text>
</comment>
<feature type="region of interest" description="Disordered" evidence="9">
    <location>
        <begin position="318"/>
        <end position="430"/>
    </location>
</feature>
<dbReference type="InterPro" id="IPR004604">
    <property type="entry name" value="DNA_recomb/repair_RecN"/>
</dbReference>
<organism evidence="11 12">
    <name type="scientific">Dunaliella salina</name>
    <name type="common">Green alga</name>
    <name type="synonym">Protococcus salinus</name>
    <dbReference type="NCBI Taxonomy" id="3046"/>
    <lineage>
        <taxon>Eukaryota</taxon>
        <taxon>Viridiplantae</taxon>
        <taxon>Chlorophyta</taxon>
        <taxon>core chlorophytes</taxon>
        <taxon>Chlorophyceae</taxon>
        <taxon>CS clade</taxon>
        <taxon>Chlamydomonadales</taxon>
        <taxon>Dunaliellaceae</taxon>
        <taxon>Dunaliella</taxon>
    </lineage>
</organism>
<dbReference type="EMBL" id="MU070128">
    <property type="protein sequence ID" value="KAF5829678.1"/>
    <property type="molecule type" value="Genomic_DNA"/>
</dbReference>
<gene>
    <name evidence="11" type="ORF">DUNSADRAFT_15676</name>
</gene>
<feature type="region of interest" description="Disordered" evidence="9">
    <location>
        <begin position="669"/>
        <end position="721"/>
    </location>
</feature>
<evidence type="ECO:0000256" key="9">
    <source>
        <dbReference type="SAM" id="MobiDB-lite"/>
    </source>
</evidence>
<evidence type="ECO:0000256" key="7">
    <source>
        <dbReference type="ARBA" id="ARBA00033408"/>
    </source>
</evidence>
<evidence type="ECO:0000313" key="11">
    <source>
        <dbReference type="EMBL" id="KAF5829678.1"/>
    </source>
</evidence>
<accession>A0ABQ7G500</accession>
<protein>
    <recommendedName>
        <fullName evidence="2">DNA repair protein RecN</fullName>
    </recommendedName>
    <alternativeName>
        <fullName evidence="7">Recombination protein N</fullName>
    </alternativeName>
</protein>
<keyword evidence="3" id="KW-0547">Nucleotide-binding</keyword>
<feature type="compositionally biased region" description="Basic and acidic residues" evidence="9">
    <location>
        <begin position="377"/>
        <end position="408"/>
    </location>
</feature>
<reference evidence="11" key="1">
    <citation type="submission" date="2017-08" db="EMBL/GenBank/DDBJ databases">
        <authorList>
            <person name="Polle J.E."/>
            <person name="Barry K."/>
            <person name="Cushman J."/>
            <person name="Schmutz J."/>
            <person name="Tran D."/>
            <person name="Hathwaick L.T."/>
            <person name="Yim W.C."/>
            <person name="Jenkins J."/>
            <person name="Mckie-Krisberg Z.M."/>
            <person name="Prochnik S."/>
            <person name="Lindquist E."/>
            <person name="Dockter R.B."/>
            <person name="Adam C."/>
            <person name="Molina H."/>
            <person name="Bunkerborg J."/>
            <person name="Jin E."/>
            <person name="Buchheim M."/>
            <person name="Magnuson J."/>
        </authorList>
    </citation>
    <scope>NUCLEOTIDE SEQUENCE</scope>
    <source>
        <strain evidence="11">CCAP 19/18</strain>
    </source>
</reference>
<dbReference type="PANTHER" id="PTHR11059">
    <property type="entry name" value="DNA REPAIR PROTEIN RECN"/>
    <property type="match status" value="1"/>
</dbReference>
<evidence type="ECO:0000256" key="8">
    <source>
        <dbReference type="SAM" id="Coils"/>
    </source>
</evidence>
<evidence type="ECO:0000256" key="2">
    <source>
        <dbReference type="ARBA" id="ARBA00021315"/>
    </source>
</evidence>
<evidence type="ECO:0000256" key="6">
    <source>
        <dbReference type="ARBA" id="ARBA00023204"/>
    </source>
</evidence>
<feature type="compositionally biased region" description="Polar residues" evidence="9">
    <location>
        <begin position="758"/>
        <end position="781"/>
    </location>
</feature>
<evidence type="ECO:0000256" key="5">
    <source>
        <dbReference type="ARBA" id="ARBA00022840"/>
    </source>
</evidence>
<feature type="region of interest" description="Disordered" evidence="9">
    <location>
        <begin position="758"/>
        <end position="905"/>
    </location>
</feature>
<feature type="compositionally biased region" description="Low complexity" evidence="9">
    <location>
        <begin position="318"/>
        <end position="327"/>
    </location>
</feature>
<keyword evidence="6" id="KW-0234">DNA repair</keyword>
<keyword evidence="4" id="KW-0227">DNA damage</keyword>
<name>A0ABQ7G500_DUNSA</name>
<keyword evidence="12" id="KW-1185">Reference proteome</keyword>
<proteinExistence type="inferred from homology"/>
<evidence type="ECO:0000256" key="4">
    <source>
        <dbReference type="ARBA" id="ARBA00022763"/>
    </source>
</evidence>
<feature type="compositionally biased region" description="Acidic residues" evidence="9">
    <location>
        <begin position="364"/>
        <end position="376"/>
    </location>
</feature>
<feature type="compositionally biased region" description="Low complexity" evidence="9">
    <location>
        <begin position="847"/>
        <end position="870"/>
    </location>
</feature>
<evidence type="ECO:0000256" key="3">
    <source>
        <dbReference type="ARBA" id="ARBA00022741"/>
    </source>
</evidence>
<dbReference type="Pfam" id="PF13476">
    <property type="entry name" value="AAA_23"/>
    <property type="match status" value="1"/>
</dbReference>
<keyword evidence="8" id="KW-0175">Coiled coil</keyword>
<dbReference type="InterPro" id="IPR027417">
    <property type="entry name" value="P-loop_NTPase"/>
</dbReference>
<feature type="domain" description="Rad50/SbcC-type AAA" evidence="10">
    <location>
        <begin position="57"/>
        <end position="105"/>
    </location>
</feature>
<keyword evidence="5" id="KW-0067">ATP-binding</keyword>
<evidence type="ECO:0000256" key="1">
    <source>
        <dbReference type="ARBA" id="ARBA00009441"/>
    </source>
</evidence>
<dbReference type="Proteomes" id="UP000815325">
    <property type="component" value="Unassembled WGS sequence"/>
</dbReference>
<dbReference type="InterPro" id="IPR038729">
    <property type="entry name" value="Rad50/SbcC_AAA"/>
</dbReference>
<sequence>MQAHFKPLSASSADSAREKLEQATQYYSDLRLPTAQSMEAPWERAARSPPNRTCLLSVSIKDFALVEQQKLEFGQGLNAITGESGSGKSVLVEALALLLGAPSPPECVRAPAEMAVVEGAFWLAPGAGLALLQPLKDQGVPSRALPTVGQSAKLDIRREILVASGSVPARLRSRCFINGCPVTLRALRALSGLLVDMNGQHSSLALADPDTQLGLLDRVAGCRDLVAELSDGYERALMRKMVDSVRKARIQPGEESGLRATVRAMEARRATAEQCHTARQLVTGDGSMGLEGGLVGAMRMLELQLKGVLTREANAASAAEISNSKGGSNKGSRRQPAMGLQHKTSDVRSSGLARSNGSKVDASSDAEEDGEVDAVAEEVREQQQREERAKEAQATEAAAKDMGQRDHSMGASTRAGVDGEEEEEEEEHPIEEASLMLSEMRQQMSVVDDLVRSYARSVGFSLHEFESASERLRTIERLLRTHRCRSSAELLEAAQRAEAKMDAYEEMLANAEAWEAEMDELRARLVRCCCALSAARRAAVPGLVHLVQSALGELAMGDARFDVQVTWTVEPQASQARESEALDISAAAAAQAGEPRGGGTYKITERGLDSVVLRLAAGPSEPLRPLAAVASGGEAARIMLALKAASSGGVEVGAGAGAGTPHDWSGADFSDTQMNLSDDAAEGSTRADIKGKGWNQGSDFAGQRTLPAGGGDHLQGQRQQNGVSMSAMWMHTSMSANGSSVTSIGHGVPATDLHQANRATQSSEGTNGSVHKSHQEGSNIPQPHLPPGNSDATPHLVLHPPPPEPHTSPSLPREDVQLPPQFNENLGHSSSYADQQPIPAAGHSRQQQHPDFAQQQQQQQQQQPSQPQQPTSAKKRQRQQQQQQPALAQQHPAFKQQQEQQQQQLQQQPHVPILVLDELDSGVGSRLGSSVGAMLRRMAAASSQVVCVTHLPQVACFAEHHVKVLKHFQPPPGGSQQESTNSSSSSRRRKRGRVTTRFAVLSTYEQRVQEVAEMMGMNEDVARNLLQQAWGIRRQQ</sequence>
<dbReference type="SUPFAM" id="SSF52540">
    <property type="entry name" value="P-loop containing nucleoside triphosphate hydrolases"/>
    <property type="match status" value="2"/>
</dbReference>
<feature type="compositionally biased region" description="Low complexity" evidence="9">
    <location>
        <begin position="879"/>
        <end position="905"/>
    </location>
</feature>
<dbReference type="Gene3D" id="3.40.50.300">
    <property type="entry name" value="P-loop containing nucleotide triphosphate hydrolases"/>
    <property type="match status" value="3"/>
</dbReference>
<feature type="region of interest" description="Disordered" evidence="9">
    <location>
        <begin position="967"/>
        <end position="993"/>
    </location>
</feature>
<evidence type="ECO:0000259" key="10">
    <source>
        <dbReference type="Pfam" id="PF13476"/>
    </source>
</evidence>
<evidence type="ECO:0000313" key="12">
    <source>
        <dbReference type="Proteomes" id="UP000815325"/>
    </source>
</evidence>